<dbReference type="Proteomes" id="UP000652761">
    <property type="component" value="Unassembled WGS sequence"/>
</dbReference>
<feature type="transmembrane region" description="Helical" evidence="1">
    <location>
        <begin position="801"/>
        <end position="820"/>
    </location>
</feature>
<gene>
    <name evidence="2" type="ORF">Taro_002174</name>
</gene>
<organism evidence="2 3">
    <name type="scientific">Colocasia esculenta</name>
    <name type="common">Wild taro</name>
    <name type="synonym">Arum esculentum</name>
    <dbReference type="NCBI Taxonomy" id="4460"/>
    <lineage>
        <taxon>Eukaryota</taxon>
        <taxon>Viridiplantae</taxon>
        <taxon>Streptophyta</taxon>
        <taxon>Embryophyta</taxon>
        <taxon>Tracheophyta</taxon>
        <taxon>Spermatophyta</taxon>
        <taxon>Magnoliopsida</taxon>
        <taxon>Liliopsida</taxon>
        <taxon>Araceae</taxon>
        <taxon>Aroideae</taxon>
        <taxon>Colocasieae</taxon>
        <taxon>Colocasia</taxon>
    </lineage>
</organism>
<dbReference type="AlphaFoldDB" id="A0A843TK38"/>
<accession>A0A843TK38</accession>
<evidence type="ECO:0000256" key="1">
    <source>
        <dbReference type="SAM" id="Phobius"/>
    </source>
</evidence>
<feature type="transmembrane region" description="Helical" evidence="1">
    <location>
        <begin position="31"/>
        <end position="53"/>
    </location>
</feature>
<name>A0A843TK38_COLES</name>
<evidence type="ECO:0000313" key="3">
    <source>
        <dbReference type="Proteomes" id="UP000652761"/>
    </source>
</evidence>
<keyword evidence="1" id="KW-0472">Membrane</keyword>
<proteinExistence type="predicted"/>
<protein>
    <submittedName>
        <fullName evidence="2">Uncharacterized protein</fullName>
    </submittedName>
</protein>
<feature type="transmembrane region" description="Helical" evidence="1">
    <location>
        <begin position="826"/>
        <end position="852"/>
    </location>
</feature>
<keyword evidence="1" id="KW-0812">Transmembrane</keyword>
<keyword evidence="3" id="KW-1185">Reference proteome</keyword>
<feature type="non-terminal residue" evidence="2">
    <location>
        <position position="1"/>
    </location>
</feature>
<reference evidence="2" key="1">
    <citation type="submission" date="2017-07" db="EMBL/GenBank/DDBJ databases">
        <title>Taro Niue Genome Assembly and Annotation.</title>
        <authorList>
            <person name="Atibalentja N."/>
            <person name="Keating K."/>
            <person name="Fields C.J."/>
        </authorList>
    </citation>
    <scope>NUCLEOTIDE SEQUENCE</scope>
    <source>
        <strain evidence="2">Niue_2</strain>
        <tissue evidence="2">Leaf</tissue>
    </source>
</reference>
<dbReference type="EMBL" id="NMUH01000049">
    <property type="protein sequence ID" value="MQL69853.1"/>
    <property type="molecule type" value="Genomic_DNA"/>
</dbReference>
<keyword evidence="1" id="KW-1133">Transmembrane helix</keyword>
<comment type="caution">
    <text evidence="2">The sequence shown here is derived from an EMBL/GenBank/DDBJ whole genome shotgun (WGS) entry which is preliminary data.</text>
</comment>
<sequence>MVAPGESIATWFVWRHTSPSRHGRDRGGRRILVATSGGVAIAFLTDVTTVLSVRMALSGVRFGVVSGRIVPEPPSAEDATAIEAAMMSRLRWPPRQRRDAFERRDNCRDGSARRDIKGGVGPLGCDLIATRLVVAIWLSRHASRSRQDCYRGVFLPGHNRAVLVPFPIAMVSRQPWVSRQYLCCLRLTEGDTFVAVSWQRCQKGRVWDAEGFGVLSWHRPDSPLSHCLSLHWFWSHVVVSDVSPQLSQAAVLPPVGVVGLALGRPVLLVVPASMFSRFRGPILGCQPVMAPVCVASRPGVVSGARCAEHCFCFVPDSVGFCGSRLGAHHHGSSVSDGLQRRLWRRVLSAAVRASVVFGSVGGGTTLVVPGEGSERSGRVRLPCMIRAHVAGCSCCCAACVASVVARRVRAVAARLALDSLAVVFLVWRTLASQSSEVLLKFFSVGSGGSEDCSALVSAVALESAFWRVFPERCLGGSCGGSPRTGLRLPFVASGGGSSQECSVFVSGHRCVAPVIRSVPFGWDAFCDSWVSPSSAFRRLLGVVVLHYGVVLPGCASAGAYMACCALSGLRFLAYGFRFHWRWSALLTGVSRVAAGNCSFCRVLLVIEWVAGRWVTIVRFVGDCNWWSVMFWLPKVKILGWQSPSLSFFPLPLPPTVLRLPLSPSCVSGEEEGRAWCCGVVDLAWSEEEVVVRQVVFVSWDPHPRELFEVVLRATSVLELAAHVWDAEGFRVLSWCRPDSPLSHYLSLRWFWSHVVVSGVRSQLRQAAVLHVLCVSVAALSQPCAGAEAGARLVSRACGLRVPLLAASGGGLVAIVVTVFSSRRFRVFLVALACTAVLAWLCLAPVGVVGLALGRPMLLVVPASVFSQFRDPILGCQPVMAPTCAKKCFHFVPNSVGFCGSRLGARRHGSSVSDALQTRLWHRVLLAAVRASIVSSCSLSELRALFCKSS</sequence>
<evidence type="ECO:0000313" key="2">
    <source>
        <dbReference type="EMBL" id="MQL69853.1"/>
    </source>
</evidence>